<dbReference type="SUPFAM" id="SSF48445">
    <property type="entry name" value="14-3-3 protein"/>
    <property type="match status" value="1"/>
</dbReference>
<dbReference type="AlphaFoldDB" id="A0A5J4URU8"/>
<reference evidence="5 6" key="1">
    <citation type="submission" date="2019-03" db="EMBL/GenBank/DDBJ databases">
        <title>Single cell metagenomics reveals metabolic interactions within the superorganism composed of flagellate Streblomastix strix and complex community of Bacteroidetes bacteria on its surface.</title>
        <authorList>
            <person name="Treitli S.C."/>
            <person name="Kolisko M."/>
            <person name="Husnik F."/>
            <person name="Keeling P."/>
            <person name="Hampl V."/>
        </authorList>
    </citation>
    <scope>NUCLEOTIDE SEQUENCE [LARGE SCALE GENOMIC DNA]</scope>
    <source>
        <strain evidence="5">ST1C</strain>
    </source>
</reference>
<dbReference type="InterPro" id="IPR023410">
    <property type="entry name" value="14-3-3_domain"/>
</dbReference>
<evidence type="ECO:0000259" key="4">
    <source>
        <dbReference type="SMART" id="SM00101"/>
    </source>
</evidence>
<evidence type="ECO:0000256" key="3">
    <source>
        <dbReference type="SAM" id="Coils"/>
    </source>
</evidence>
<dbReference type="PRINTS" id="PR00305">
    <property type="entry name" value="1433ZETA"/>
</dbReference>
<feature type="site" description="Interaction with phosphoserine on interacting protein" evidence="2">
    <location>
        <position position="131"/>
    </location>
</feature>
<organism evidence="5 6">
    <name type="scientific">Streblomastix strix</name>
    <dbReference type="NCBI Taxonomy" id="222440"/>
    <lineage>
        <taxon>Eukaryota</taxon>
        <taxon>Metamonada</taxon>
        <taxon>Preaxostyla</taxon>
        <taxon>Oxymonadida</taxon>
        <taxon>Streblomastigidae</taxon>
        <taxon>Streblomastix</taxon>
    </lineage>
</organism>
<feature type="site" description="Interaction with phosphoserine on interacting protein" evidence="2">
    <location>
        <position position="58"/>
    </location>
</feature>
<evidence type="ECO:0000313" key="6">
    <source>
        <dbReference type="Proteomes" id="UP000324800"/>
    </source>
</evidence>
<feature type="coiled-coil region" evidence="3">
    <location>
        <begin position="80"/>
        <end position="107"/>
    </location>
</feature>
<gene>
    <name evidence="5" type="ORF">EZS28_031641</name>
</gene>
<dbReference type="PANTHER" id="PTHR18860">
    <property type="entry name" value="14-3-3 PROTEIN"/>
    <property type="match status" value="1"/>
</dbReference>
<dbReference type="EMBL" id="SNRW01013251">
    <property type="protein sequence ID" value="KAA6372830.1"/>
    <property type="molecule type" value="Genomic_DNA"/>
</dbReference>
<dbReference type="InterPro" id="IPR036815">
    <property type="entry name" value="14-3-3_dom_sf"/>
</dbReference>
<feature type="domain" description="14-3-3" evidence="4">
    <location>
        <begin position="5"/>
        <end position="246"/>
    </location>
</feature>
<dbReference type="SMART" id="SM00101">
    <property type="entry name" value="14_3_3"/>
    <property type="match status" value="1"/>
</dbReference>
<comment type="similarity">
    <text evidence="1">Belongs to the 14-3-3 family.</text>
</comment>
<dbReference type="Gene3D" id="1.20.190.20">
    <property type="entry name" value="14-3-3 domain"/>
    <property type="match status" value="1"/>
</dbReference>
<evidence type="ECO:0000313" key="5">
    <source>
        <dbReference type="EMBL" id="KAA6372830.1"/>
    </source>
</evidence>
<dbReference type="PIRSF" id="PIRSF000868">
    <property type="entry name" value="14-3-3"/>
    <property type="match status" value="1"/>
</dbReference>
<name>A0A5J4URU8_9EUKA</name>
<sequence length="247" mass="28147">MSDPREDAVYFAKLHEQSDRYDDMTTRMKEIAQMNVELTIEERNLISAAYKNVIGTLRASWRILTSIEQKEEMKGNARHLEIVREYKENVENKIETLCNEIIGLLNDNLIPSQHSTDAKIFFLKMKGDYCRYLTEFFYGEKRRGAAENSLAAYQEATDIAQSDLPPANPLRLGLALNFSVFYFEILEAAERAQMVAKHAFDAAAPVIDTLSEESMKDAMLIMQLLRDNIALWSSSAGPSQEEKTTES</sequence>
<evidence type="ECO:0000256" key="2">
    <source>
        <dbReference type="PIRSR" id="PIRSR000868-1"/>
    </source>
</evidence>
<dbReference type="Proteomes" id="UP000324800">
    <property type="component" value="Unassembled WGS sequence"/>
</dbReference>
<evidence type="ECO:0000256" key="1">
    <source>
        <dbReference type="ARBA" id="ARBA00006141"/>
    </source>
</evidence>
<dbReference type="Pfam" id="PF00244">
    <property type="entry name" value="14-3-3"/>
    <property type="match status" value="1"/>
</dbReference>
<protein>
    <submittedName>
        <fullName evidence="5">Putative 14-3-3 protein epsilon</fullName>
    </submittedName>
</protein>
<dbReference type="OrthoDB" id="10260625at2759"/>
<comment type="caution">
    <text evidence="5">The sequence shown here is derived from an EMBL/GenBank/DDBJ whole genome shotgun (WGS) entry which is preliminary data.</text>
</comment>
<keyword evidence="3" id="KW-0175">Coiled coil</keyword>
<proteinExistence type="inferred from homology"/>
<dbReference type="InterPro" id="IPR000308">
    <property type="entry name" value="14-3-3"/>
</dbReference>
<accession>A0A5J4URU8</accession>